<evidence type="ECO:0000256" key="1">
    <source>
        <dbReference type="ARBA" id="ARBA00004141"/>
    </source>
</evidence>
<evidence type="ECO:0000313" key="9">
    <source>
        <dbReference type="EMBL" id="QBI04233.1"/>
    </source>
</evidence>
<dbReference type="PANTHER" id="PTHR38459">
    <property type="entry name" value="PROPHAGE BACTOPRENOL-LINKED GLUCOSE TRANSLOCASE HOMOLOG"/>
    <property type="match status" value="1"/>
</dbReference>
<feature type="transmembrane region" description="Helical" evidence="6">
    <location>
        <begin position="96"/>
        <end position="118"/>
    </location>
</feature>
<gene>
    <name evidence="9" type="ORF">EYF70_27990</name>
    <name evidence="8" type="ORF">GCM10007387_04250</name>
</gene>
<dbReference type="EMBL" id="CP036401">
    <property type="protein sequence ID" value="QBI04233.1"/>
    <property type="molecule type" value="Genomic_DNA"/>
</dbReference>
<dbReference type="Proteomes" id="UP000628442">
    <property type="component" value="Unassembled WGS sequence"/>
</dbReference>
<dbReference type="EMBL" id="BMWV01000001">
    <property type="protein sequence ID" value="GGY25677.1"/>
    <property type="molecule type" value="Genomic_DNA"/>
</dbReference>
<dbReference type="OrthoDB" id="8757753at2"/>
<evidence type="ECO:0000256" key="6">
    <source>
        <dbReference type="SAM" id="Phobius"/>
    </source>
</evidence>
<sequence>MHKGSGLRFLLAGGLNTAVTYLMYLALLDVAGYQASYAIAFVCGIGISYVLGRVFVFKVHQGYRSVLMLPLVYLVQYAVGAAVVWTWVTWLRQHPALAPAVAILVTLPLTYLLSKFAFAGKIR</sequence>
<dbReference type="AlphaFoldDB" id="A0A411X5S9"/>
<evidence type="ECO:0000313" key="10">
    <source>
        <dbReference type="Proteomes" id="UP000292307"/>
    </source>
</evidence>
<accession>A0A411X5S9</accession>
<name>A0A411X5S9_9BURK</name>
<feature type="transmembrane region" description="Helical" evidence="6">
    <location>
        <begin position="7"/>
        <end position="27"/>
    </location>
</feature>
<evidence type="ECO:0000256" key="2">
    <source>
        <dbReference type="ARBA" id="ARBA00009399"/>
    </source>
</evidence>
<evidence type="ECO:0000256" key="5">
    <source>
        <dbReference type="ARBA" id="ARBA00023136"/>
    </source>
</evidence>
<evidence type="ECO:0000256" key="3">
    <source>
        <dbReference type="ARBA" id="ARBA00022692"/>
    </source>
</evidence>
<evidence type="ECO:0000313" key="11">
    <source>
        <dbReference type="Proteomes" id="UP000628442"/>
    </source>
</evidence>
<keyword evidence="5 6" id="KW-0472">Membrane</keyword>
<evidence type="ECO:0000256" key="4">
    <source>
        <dbReference type="ARBA" id="ARBA00022989"/>
    </source>
</evidence>
<comment type="similarity">
    <text evidence="2">Belongs to the GtrA family.</text>
</comment>
<feature type="domain" description="GtrA/DPMS transmembrane" evidence="7">
    <location>
        <begin position="8"/>
        <end position="117"/>
    </location>
</feature>
<feature type="transmembrane region" description="Helical" evidence="6">
    <location>
        <begin position="33"/>
        <end position="56"/>
    </location>
</feature>
<dbReference type="RefSeq" id="WP_131148297.1">
    <property type="nucleotide sequence ID" value="NZ_BMWV01000001.1"/>
</dbReference>
<keyword evidence="3 6" id="KW-0812">Transmembrane</keyword>
<comment type="subcellular location">
    <subcellularLocation>
        <location evidence="1">Membrane</location>
        <topology evidence="1">Multi-pass membrane protein</topology>
    </subcellularLocation>
</comment>
<reference evidence="8" key="1">
    <citation type="journal article" date="2014" name="Int. J. Syst. Evol. Microbiol.">
        <title>Complete genome sequence of Corynebacterium casei LMG S-19264T (=DSM 44701T), isolated from a smear-ripened cheese.</title>
        <authorList>
            <consortium name="US DOE Joint Genome Institute (JGI-PGF)"/>
            <person name="Walter F."/>
            <person name="Albersmeier A."/>
            <person name="Kalinowski J."/>
            <person name="Ruckert C."/>
        </authorList>
    </citation>
    <scope>NUCLEOTIDE SEQUENCE</scope>
    <source>
        <strain evidence="8">KCTC 12343</strain>
    </source>
</reference>
<dbReference type="Pfam" id="PF04138">
    <property type="entry name" value="GtrA_DPMS_TM"/>
    <property type="match status" value="1"/>
</dbReference>
<keyword evidence="10" id="KW-1185">Reference proteome</keyword>
<proteinExistence type="inferred from homology"/>
<dbReference type="GO" id="GO:0005886">
    <property type="term" value="C:plasma membrane"/>
    <property type="evidence" value="ECO:0007669"/>
    <property type="project" value="TreeGrafter"/>
</dbReference>
<dbReference type="PANTHER" id="PTHR38459:SF1">
    <property type="entry name" value="PROPHAGE BACTOPRENOL-LINKED GLUCOSE TRANSLOCASE HOMOLOG"/>
    <property type="match status" value="1"/>
</dbReference>
<dbReference type="Proteomes" id="UP000292307">
    <property type="component" value="Chromosome"/>
</dbReference>
<evidence type="ECO:0000259" key="7">
    <source>
        <dbReference type="Pfam" id="PF04138"/>
    </source>
</evidence>
<dbReference type="InterPro" id="IPR051401">
    <property type="entry name" value="GtrA_CellWall_Glycosyl"/>
</dbReference>
<reference evidence="9 10" key="2">
    <citation type="submission" date="2019-02" db="EMBL/GenBank/DDBJ databases">
        <title>Draft Genome Sequences of Six Type Strains of the Genus Massilia.</title>
        <authorList>
            <person name="Miess H."/>
            <person name="Frediansyhah A."/>
            <person name="Gross H."/>
        </authorList>
    </citation>
    <scope>NUCLEOTIDE SEQUENCE [LARGE SCALE GENOMIC DNA]</scope>
    <source>
        <strain evidence="9 10">DSM 17472</strain>
    </source>
</reference>
<evidence type="ECO:0000313" key="8">
    <source>
        <dbReference type="EMBL" id="GGY25677.1"/>
    </source>
</evidence>
<feature type="transmembrane region" description="Helical" evidence="6">
    <location>
        <begin position="68"/>
        <end position="90"/>
    </location>
</feature>
<reference evidence="8" key="3">
    <citation type="submission" date="2022-12" db="EMBL/GenBank/DDBJ databases">
        <authorList>
            <person name="Sun Q."/>
            <person name="Kim S."/>
        </authorList>
    </citation>
    <scope>NUCLEOTIDE SEQUENCE</scope>
    <source>
        <strain evidence="8">KCTC 12343</strain>
    </source>
</reference>
<protein>
    <submittedName>
        <fullName evidence="9">GtrA family protein</fullName>
    </submittedName>
    <submittedName>
        <fullName evidence="8">Membrane protein</fullName>
    </submittedName>
</protein>
<dbReference type="InterPro" id="IPR007267">
    <property type="entry name" value="GtrA_DPMS_TM"/>
</dbReference>
<keyword evidence="4 6" id="KW-1133">Transmembrane helix</keyword>
<dbReference type="GO" id="GO:0000271">
    <property type="term" value="P:polysaccharide biosynthetic process"/>
    <property type="evidence" value="ECO:0007669"/>
    <property type="project" value="InterPro"/>
</dbReference>
<organism evidence="8 11">
    <name type="scientific">Pseudoduganella albidiflava</name>
    <dbReference type="NCBI Taxonomy" id="321983"/>
    <lineage>
        <taxon>Bacteria</taxon>
        <taxon>Pseudomonadati</taxon>
        <taxon>Pseudomonadota</taxon>
        <taxon>Betaproteobacteria</taxon>
        <taxon>Burkholderiales</taxon>
        <taxon>Oxalobacteraceae</taxon>
        <taxon>Telluria group</taxon>
        <taxon>Pseudoduganella</taxon>
    </lineage>
</organism>